<comment type="similarity">
    <text evidence="1">Belongs to the TonB-dependent receptor family.</text>
</comment>
<dbReference type="PROSITE" id="PS52016">
    <property type="entry name" value="TONB_DEPENDENT_REC_3"/>
    <property type="match status" value="1"/>
</dbReference>
<reference evidence="2 5" key="3">
    <citation type="submission" date="2020-08" db="EMBL/GenBank/DDBJ databases">
        <title>Genomic Encyclopedia of Type Strains, Phase IV (KMG-IV): sequencing the most valuable type-strain genomes for metagenomic binning, comparative biology and taxonomic classification.</title>
        <authorList>
            <person name="Goeker M."/>
        </authorList>
    </citation>
    <scope>NUCLEOTIDE SEQUENCE [LARGE SCALE GENOMIC DNA]</scope>
    <source>
        <strain evidence="2 5">DSM 100995</strain>
    </source>
</reference>
<dbReference type="InterPro" id="IPR039426">
    <property type="entry name" value="TonB-dep_rcpt-like"/>
</dbReference>
<name>A0A4Y8AA42_9SPHI</name>
<dbReference type="RefSeq" id="WP_134337368.1">
    <property type="nucleotide sequence ID" value="NZ_BMCZ01000005.1"/>
</dbReference>
<keyword evidence="5" id="KW-1185">Reference proteome</keyword>
<dbReference type="InterPro" id="IPR037066">
    <property type="entry name" value="Plug_dom_sf"/>
</dbReference>
<keyword evidence="1" id="KW-0813">Transport</keyword>
<dbReference type="Proteomes" id="UP000583101">
    <property type="component" value="Unassembled WGS sequence"/>
</dbReference>
<comment type="caution">
    <text evidence="3">The sequence shown here is derived from an EMBL/GenBank/DDBJ whole genome shotgun (WGS) entry which is preliminary data.</text>
</comment>
<dbReference type="Proteomes" id="UP000297248">
    <property type="component" value="Unassembled WGS sequence"/>
</dbReference>
<gene>
    <name evidence="3" type="ORF">E2R65_15405</name>
    <name evidence="2" type="ORF">GGR35_002536</name>
</gene>
<dbReference type="EMBL" id="SNQG01000005">
    <property type="protein sequence ID" value="TEW65296.1"/>
    <property type="molecule type" value="Genomic_DNA"/>
</dbReference>
<keyword evidence="1" id="KW-0812">Transmembrane</keyword>
<dbReference type="AlphaFoldDB" id="A0A4Y8AA42"/>
<evidence type="ECO:0000313" key="5">
    <source>
        <dbReference type="Proteomes" id="UP000583101"/>
    </source>
</evidence>
<reference evidence="3" key="2">
    <citation type="submission" date="2019-03" db="EMBL/GenBank/DDBJ databases">
        <authorList>
            <person name="Yan Y.-Q."/>
            <person name="Du Z.-J."/>
        </authorList>
    </citation>
    <scope>NUCLEOTIDE SEQUENCE</scope>
    <source>
        <strain evidence="3">PP-F2FG21</strain>
    </source>
</reference>
<organism evidence="3 4">
    <name type="scientific">Mucilaginibacter phyllosphaerae</name>
    <dbReference type="NCBI Taxonomy" id="1812349"/>
    <lineage>
        <taxon>Bacteria</taxon>
        <taxon>Pseudomonadati</taxon>
        <taxon>Bacteroidota</taxon>
        <taxon>Sphingobacteriia</taxon>
        <taxon>Sphingobacteriales</taxon>
        <taxon>Sphingobacteriaceae</taxon>
        <taxon>Mucilaginibacter</taxon>
    </lineage>
</organism>
<evidence type="ECO:0000256" key="1">
    <source>
        <dbReference type="PROSITE-ProRule" id="PRU01360"/>
    </source>
</evidence>
<dbReference type="Gene3D" id="2.60.40.1930">
    <property type="match status" value="1"/>
</dbReference>
<reference evidence="3 4" key="1">
    <citation type="journal article" date="2016" name="Int. J. Syst. Evol. Microbiol.">
        <title>Proposal of Mucilaginibacter phyllosphaerae sp. nov. isolated from the phyllosphere of Galium album.</title>
        <authorList>
            <person name="Aydogan E.L."/>
            <person name="Busse H.J."/>
            <person name="Moser G."/>
            <person name="Muller C."/>
            <person name="Kampfer P."/>
            <person name="Glaeser S.P."/>
        </authorList>
    </citation>
    <scope>NUCLEOTIDE SEQUENCE [LARGE SCALE GENOMIC DNA]</scope>
    <source>
        <strain evidence="3 4">PP-F2FG21</strain>
    </source>
</reference>
<keyword evidence="1" id="KW-0998">Cell outer membrane</keyword>
<dbReference type="SUPFAM" id="SSF56935">
    <property type="entry name" value="Porins"/>
    <property type="match status" value="1"/>
</dbReference>
<protein>
    <submittedName>
        <fullName evidence="2">TonB-dependent SusC/RagA subfamily outer membrane receptor</fullName>
    </submittedName>
    <submittedName>
        <fullName evidence="3">TonB-dependent receptor</fullName>
    </submittedName>
</protein>
<accession>A0A4Y8AA42</accession>
<keyword evidence="1" id="KW-0472">Membrane</keyword>
<evidence type="ECO:0000313" key="4">
    <source>
        <dbReference type="Proteomes" id="UP000297248"/>
    </source>
</evidence>
<dbReference type="OrthoDB" id="609485at2"/>
<dbReference type="Gene3D" id="2.170.130.10">
    <property type="entry name" value="TonB-dependent receptor, plug domain"/>
    <property type="match status" value="1"/>
</dbReference>
<comment type="subcellular location">
    <subcellularLocation>
        <location evidence="1">Cell outer membrane</location>
        <topology evidence="1">Multi-pass membrane protein</topology>
    </subcellularLocation>
</comment>
<evidence type="ECO:0000313" key="2">
    <source>
        <dbReference type="EMBL" id="MBB3969923.1"/>
    </source>
</evidence>
<sequence>MAFKRLLAGLLIAAGIFDIYSFSSGDDVITRIQQQLEKWTFEHPVEKVHLHLDKPYYTAGDDIWFKAYVTIGSAHQLSAYSGVLNVELVNDQDSIKQSLKLQIANGTAFGDFALPDTIHEGNYRIRAYTQYMLNAGSDYIFDQAISIGNVITNKVFTKTTFNYAAQNGKSVINTTINYSDLNGVAYVGDQANYSVLLNNAVVAKGKGVTDAEGNLRLSVPADNAALLSMGRIVTGITVSKGNTIYKSIPIRAMANHADVQFFPESGNMINGISTRVAFKAIGTDGLGIDIKGTVVDNTGNAVAELSTAHLGMGQFDLEPQAGKTYKAEIVYPDGTKSTVALPRAADNGYVLNLYTSLQNIRLTVSMAKDNVSNDPDKQISIVAQSAGKVYYAARSKPGSSMFGTVISKSKFPNGIVQFTLFSATGEPLNERLVFIQNPEPLDLSITADRQSYSVRQKVKLNIDAKSLSGKGITGSFSVAVTDESKVPVNESSENNILANLLLTSDIKGYVEQPAYYFNNISDKTRADLDLLMLTQGYRRYQWKEIMNNKPVADAYPRQTAFTISGRVTTPGGAPVVKGKVELLNFDDGLFKLDTLTDEQGRFAFKDLEFADSTRFLVQARNAKKKRDVVVKFDTIPPAKLNGYKNAADFKINVSSSLSNYALNNKLFYSEQLKAGVGNHVITLKEVQIIAKKEAFKNSQNLNGAGNADQTFVAKDMVNFNCVRFFDCFVGRLTGVIVRNGVPYSSRGGGQMAVIIDGMFLEAADADNINIVNVQSVEVLLGIAKTAIYGSRAANGAILITTKRGNDRVETPEYYRSGVSALYPKGFYKAREFYSPQYDAKTNTKLADLRSTIFWKPNLITGDDGKTAVEYFNAGSPGNYRVVVEGIDGDGNIGRQVFRYKVE</sequence>
<keyword evidence="3" id="KW-0675">Receptor</keyword>
<keyword evidence="1" id="KW-1134">Transmembrane beta strand</keyword>
<dbReference type="EMBL" id="JACIEG010000004">
    <property type="protein sequence ID" value="MBB3969923.1"/>
    <property type="molecule type" value="Genomic_DNA"/>
</dbReference>
<proteinExistence type="inferred from homology"/>
<evidence type="ECO:0000313" key="3">
    <source>
        <dbReference type="EMBL" id="TEW65296.1"/>
    </source>
</evidence>
<dbReference type="GO" id="GO:0009279">
    <property type="term" value="C:cell outer membrane"/>
    <property type="evidence" value="ECO:0007669"/>
    <property type="project" value="UniProtKB-SubCell"/>
</dbReference>